<dbReference type="Proteomes" id="UP000474175">
    <property type="component" value="Unassembled WGS sequence"/>
</dbReference>
<accession>A0A6L9LA69</accession>
<dbReference type="AlphaFoldDB" id="A0A6L9LA69"/>
<sequence>MTPILPRYVAVQYPTYTEDRQGQSRQCFWLVESLVITLSTGLTLTIPAGFCTDFASVPKLLWWIFPPVGDHILADVVHDYLYASHLLSRADADREFLLLMKHLRPLPRSWVDNHLRYLAVRIFGRGPYARMGQLKR</sequence>
<evidence type="ECO:0000313" key="2">
    <source>
        <dbReference type="Proteomes" id="UP000474175"/>
    </source>
</evidence>
<organism evidence="1 2">
    <name type="scientific">Spirosoma terrae</name>
    <dbReference type="NCBI Taxonomy" id="1968276"/>
    <lineage>
        <taxon>Bacteria</taxon>
        <taxon>Pseudomonadati</taxon>
        <taxon>Bacteroidota</taxon>
        <taxon>Cytophagia</taxon>
        <taxon>Cytophagales</taxon>
        <taxon>Cytophagaceae</taxon>
        <taxon>Spirosoma</taxon>
    </lineage>
</organism>
<evidence type="ECO:0000313" key="1">
    <source>
        <dbReference type="EMBL" id="NDU95703.1"/>
    </source>
</evidence>
<name>A0A6L9LA69_9BACT</name>
<protein>
    <submittedName>
        <fullName evidence="1">DUF1353 domain-containing protein</fullName>
    </submittedName>
</protein>
<reference evidence="1 2" key="1">
    <citation type="submission" date="2020-02" db="EMBL/GenBank/DDBJ databases">
        <title>Draft genome sequence of two Spirosoma agri KCTC 52727 and Spirosoma terrae KCTC 52035.</title>
        <authorList>
            <person name="Rojas J."/>
            <person name="Ambika Manirajan B."/>
            <person name="Suarez C."/>
            <person name="Ratering S."/>
            <person name="Schnell S."/>
        </authorList>
    </citation>
    <scope>NUCLEOTIDE SEQUENCE [LARGE SCALE GENOMIC DNA]</scope>
    <source>
        <strain evidence="1 2">KCTC 52035</strain>
    </source>
</reference>
<dbReference type="RefSeq" id="WP_163948241.1">
    <property type="nucleotide sequence ID" value="NZ_JAAFZH010000004.1"/>
</dbReference>
<gene>
    <name evidence="1" type="ORF">GK108_12540</name>
</gene>
<comment type="caution">
    <text evidence="1">The sequence shown here is derived from an EMBL/GenBank/DDBJ whole genome shotgun (WGS) entry which is preliminary data.</text>
</comment>
<keyword evidence="2" id="KW-1185">Reference proteome</keyword>
<proteinExistence type="predicted"/>
<dbReference type="Pfam" id="PF07087">
    <property type="entry name" value="DUF1353"/>
    <property type="match status" value="1"/>
</dbReference>
<dbReference type="EMBL" id="JAAFZH010000004">
    <property type="protein sequence ID" value="NDU95703.1"/>
    <property type="molecule type" value="Genomic_DNA"/>
</dbReference>
<dbReference type="InterPro" id="IPR010767">
    <property type="entry name" value="Phage_CGC-2007_Cje0229"/>
</dbReference>